<dbReference type="Proteomes" id="UP001165367">
    <property type="component" value="Unassembled WGS sequence"/>
</dbReference>
<reference evidence="1" key="1">
    <citation type="submission" date="2022-01" db="EMBL/GenBank/DDBJ databases">
        <authorList>
            <person name="Jo J.-H."/>
            <person name="Im W.-T."/>
        </authorList>
    </citation>
    <scope>NUCLEOTIDE SEQUENCE</scope>
    <source>
        <strain evidence="1">NA20</strain>
    </source>
</reference>
<protein>
    <submittedName>
        <fullName evidence="1">Uncharacterized protein</fullName>
    </submittedName>
</protein>
<keyword evidence="2" id="KW-1185">Reference proteome</keyword>
<proteinExistence type="predicted"/>
<evidence type="ECO:0000313" key="1">
    <source>
        <dbReference type="EMBL" id="MCG2614272.1"/>
    </source>
</evidence>
<sequence>MRLIAVRSIQQHREYRREREAAAEVARYFLASFAAASRSSRYSYDHKPLETASHGSHTFTPGFQMSKAIKIISPLADVY</sequence>
<name>A0ABS9KPL5_9BACT</name>
<gene>
    <name evidence="1" type="ORF">LZZ85_08260</name>
</gene>
<organism evidence="1 2">
    <name type="scientific">Terrimonas ginsenosidimutans</name>
    <dbReference type="NCBI Taxonomy" id="2908004"/>
    <lineage>
        <taxon>Bacteria</taxon>
        <taxon>Pseudomonadati</taxon>
        <taxon>Bacteroidota</taxon>
        <taxon>Chitinophagia</taxon>
        <taxon>Chitinophagales</taxon>
        <taxon>Chitinophagaceae</taxon>
        <taxon>Terrimonas</taxon>
    </lineage>
</organism>
<dbReference type="RefSeq" id="WP_237870540.1">
    <property type="nucleotide sequence ID" value="NZ_JAKLTR010000004.1"/>
</dbReference>
<comment type="caution">
    <text evidence="1">The sequence shown here is derived from an EMBL/GenBank/DDBJ whole genome shotgun (WGS) entry which is preliminary data.</text>
</comment>
<accession>A0ABS9KPL5</accession>
<evidence type="ECO:0000313" key="2">
    <source>
        <dbReference type="Proteomes" id="UP001165367"/>
    </source>
</evidence>
<dbReference type="EMBL" id="JAKLTR010000004">
    <property type="protein sequence ID" value="MCG2614272.1"/>
    <property type="molecule type" value="Genomic_DNA"/>
</dbReference>